<evidence type="ECO:0000313" key="2">
    <source>
        <dbReference type="WBParaSite" id="scaffold1287_cov251.g2838"/>
    </source>
</evidence>
<dbReference type="WBParaSite" id="scaffold1287_cov251.g2838">
    <property type="protein sequence ID" value="scaffold1287_cov251.g2838"/>
    <property type="gene ID" value="scaffold1287_cov251.g2838"/>
</dbReference>
<sequence length="278" mass="32223">MFITDKKFVENRIEIWTSLFNLACDGAEFRKDDRSKKCTYKSDNTNKMRYWNSVNFTLCYVSKLGNELKNNPKSDYAKNCSKNGEENHGIEFRVYGTRVGFNQSIEDYYIEFNVAVVVGFSFSTKTIEFNKTVKATGKVRHSYTGIQDSRLYISYLDSLNREESYILIFSIQLGNNGKNFAILTDEMNGNVYDYGNYVLTNFGNKSIQEIVEETDDRLNVPHKARGKRNVKNDTLLGTRDAEGLVYGCEDARYFVLGDIALRYDDILQEIERQRKCKF</sequence>
<organism evidence="1 2">
    <name type="scientific">Meloidogyne javanica</name>
    <name type="common">Root-knot nematode worm</name>
    <dbReference type="NCBI Taxonomy" id="6303"/>
    <lineage>
        <taxon>Eukaryota</taxon>
        <taxon>Metazoa</taxon>
        <taxon>Ecdysozoa</taxon>
        <taxon>Nematoda</taxon>
        <taxon>Chromadorea</taxon>
        <taxon>Rhabditida</taxon>
        <taxon>Tylenchina</taxon>
        <taxon>Tylenchomorpha</taxon>
        <taxon>Tylenchoidea</taxon>
        <taxon>Meloidogynidae</taxon>
        <taxon>Meloidogyninae</taxon>
        <taxon>Meloidogyne</taxon>
        <taxon>Meloidogyne incognita group</taxon>
    </lineage>
</organism>
<name>A0A915LIY3_MELJA</name>
<reference evidence="2" key="1">
    <citation type="submission" date="2022-11" db="UniProtKB">
        <authorList>
            <consortium name="WormBaseParasite"/>
        </authorList>
    </citation>
    <scope>IDENTIFICATION</scope>
</reference>
<dbReference type="AlphaFoldDB" id="A0A915LIY3"/>
<protein>
    <submittedName>
        <fullName evidence="2">Uncharacterized protein</fullName>
    </submittedName>
</protein>
<proteinExistence type="predicted"/>
<dbReference type="Proteomes" id="UP000887561">
    <property type="component" value="Unplaced"/>
</dbReference>
<evidence type="ECO:0000313" key="1">
    <source>
        <dbReference type="Proteomes" id="UP000887561"/>
    </source>
</evidence>
<keyword evidence="1" id="KW-1185">Reference proteome</keyword>
<accession>A0A915LIY3</accession>